<dbReference type="AlphaFoldDB" id="A0A2V4DZN9"/>
<evidence type="ECO:0000256" key="4">
    <source>
        <dbReference type="ARBA" id="ARBA00023136"/>
    </source>
</evidence>
<dbReference type="GO" id="GO:0097347">
    <property type="term" value="C:TAM protein secretion complex"/>
    <property type="evidence" value="ECO:0007669"/>
    <property type="project" value="TreeGrafter"/>
</dbReference>
<protein>
    <recommendedName>
        <fullName evidence="6">Translocation and assembly module TamB C-terminal domain-containing protein</fullName>
    </recommendedName>
</protein>
<evidence type="ECO:0000313" key="8">
    <source>
        <dbReference type="Proteomes" id="UP000247483"/>
    </source>
</evidence>
<evidence type="ECO:0000259" key="6">
    <source>
        <dbReference type="Pfam" id="PF04357"/>
    </source>
</evidence>
<evidence type="ECO:0000313" key="7">
    <source>
        <dbReference type="EMBL" id="PXZ04401.1"/>
    </source>
</evidence>
<gene>
    <name evidence="7" type="ORF">DKK79_08575</name>
</gene>
<dbReference type="Pfam" id="PF04357">
    <property type="entry name" value="TamB"/>
    <property type="match status" value="1"/>
</dbReference>
<dbReference type="PANTHER" id="PTHR36985:SF1">
    <property type="entry name" value="TRANSLOCATION AND ASSEMBLY MODULE SUBUNIT TAMB"/>
    <property type="match status" value="1"/>
</dbReference>
<feature type="domain" description="Translocation and assembly module TamB C-terminal" evidence="6">
    <location>
        <begin position="928"/>
        <end position="1266"/>
    </location>
</feature>
<dbReference type="InterPro" id="IPR007452">
    <property type="entry name" value="TamB_C"/>
</dbReference>
<name>A0A2V4DZN9_9GAMM</name>
<dbReference type="PANTHER" id="PTHR36985">
    <property type="entry name" value="TRANSLOCATION AND ASSEMBLY MODULE SUBUNIT TAMB"/>
    <property type="match status" value="1"/>
</dbReference>
<sequence>MAKNPNSVKKAEKIKRIRKWKKRSIAVLSIFVFLITFIILMIYTSLGVKLTTYVLNKFLPELKIEQVTGTFHNLHIRGLSLELPGVNVQIKDAKLKLSGLCLIQTKICVDKFDADGVSVNVNTEQSKSSPDEPISEERTTIKTPLPIDLQETHITNVTVKVNDMQFGMSDFSGKARWVNEKIYVYPSVAMDLKAIFADTEANTNKPNTSNDEVPINKKINQLLNQPLIKSLPQVSIPLDIDVSSLTGNNWLLHIGGQDYRFNQVNIKTNMINNHIIVKQVETDAITPYFNAHASVSGQIILGDDWPIFALIKADSDNNHLNGQFSGKLLGQLFTYTNLSGLNQITVEGQINFIEKYLPLMTKVDGKHIQWPIEGKPQYQLDNFDFTLDGNVEKYNVLAKGTVKGEGLPETTLNMVGNGTNQSASFEYANIKFPLGDINISGQLDWQKALKWDTSVKLNNVDLTKELPSYPIRLTGQLKTTGSTDGQSWQLNIPDMQLTGNIKQANFSANGNLFVDSNHVISANNLAMIWGKNQININGSTNKGNLNAQLNLSALSLLLDNLNGDVVGNIKMTGNSAAPVIDTNLNINGLSYEDVAVAKANFSGKVQYNNQLGGQLKLVAQNINIATQSVKNANIELSGNEAHHNLSINFNGSPVSMTTSLIGELDKQHTKWTASIPHALLTLGDDSHWQLAKPISLTYNIVNQIPTIGAHCWRSNNSSICLDETFAVAPNNETSISLKDIDLAKLPIPNDGETKIDGFINGKADIKLNDNSKIPNIKANITSNKVFVKQMITNQALPIPFNLFNINAEFNEQQAKLDWHFSLNKLGKITGNLLVKDPTATKVLSGQLNIDNLALAIVNPLLSKDEYAKGAINGNVNFSGSLMDPILNGGINLRHSDIKTYQLPIDIKSAMVDIKFNGKSSTLKGVLATKSGNININGQASWNNFEKWQANIYVNGAAMEVTVPPMISMSVIPDIKIEATQDELTLLGKVSIPKGKITVDSLPASSVDVSSDEVMLDKNYKQIQPQKFGMKINSHIEINIGDKVTVDAFGLTASLKGKLIATQTNKGLDLHGEILIPNGRFHAYGQDLVIKKGVVTFSGPTDQAILDIEAIRNPDSMDNNNITAGIRVKGSTQDPKIEIFSDPAMSQQEALSYLIRGQGLDNTDQSDNDMMTAFLVGIGTAKTGKYIGDIGNAFGVKNLTLDTQGAGNNSKVVVSGYILPHLQLKYGVGIFDSLATFTLRYRLLPNFYVEAASGLAQTLDFIYQFEFN</sequence>
<evidence type="ECO:0000256" key="3">
    <source>
        <dbReference type="ARBA" id="ARBA00022989"/>
    </source>
</evidence>
<dbReference type="GO" id="GO:0005886">
    <property type="term" value="C:plasma membrane"/>
    <property type="evidence" value="ECO:0007669"/>
    <property type="project" value="InterPro"/>
</dbReference>
<evidence type="ECO:0000256" key="5">
    <source>
        <dbReference type="SAM" id="Phobius"/>
    </source>
</evidence>
<comment type="caution">
    <text evidence="7">The sequence shown here is derived from an EMBL/GenBank/DDBJ whole genome shotgun (WGS) entry which is preliminary data.</text>
</comment>
<dbReference type="GO" id="GO:0009306">
    <property type="term" value="P:protein secretion"/>
    <property type="evidence" value="ECO:0007669"/>
    <property type="project" value="InterPro"/>
</dbReference>
<reference evidence="7 8" key="1">
    <citation type="submission" date="2018-05" db="EMBL/GenBank/DDBJ databases">
        <title>Reference genomes for bee gut microbiota database.</title>
        <authorList>
            <person name="Ellegaard K.M."/>
        </authorList>
    </citation>
    <scope>NUCLEOTIDE SEQUENCE [LARGE SCALE GENOMIC DNA]</scope>
    <source>
        <strain evidence="7 8">ESL0177</strain>
    </source>
</reference>
<proteinExistence type="predicted"/>
<comment type="subcellular location">
    <subcellularLocation>
        <location evidence="1">Membrane</location>
        <topology evidence="1">Single-pass membrane protein</topology>
    </subcellularLocation>
</comment>
<dbReference type="RefSeq" id="WP_110423715.1">
    <property type="nucleotide sequence ID" value="NZ_QGLP01000005.1"/>
</dbReference>
<keyword evidence="4 5" id="KW-0472">Membrane</keyword>
<dbReference type="Proteomes" id="UP000247483">
    <property type="component" value="Unassembled WGS sequence"/>
</dbReference>
<evidence type="ECO:0000256" key="1">
    <source>
        <dbReference type="ARBA" id="ARBA00004167"/>
    </source>
</evidence>
<feature type="transmembrane region" description="Helical" evidence="5">
    <location>
        <begin position="25"/>
        <end position="46"/>
    </location>
</feature>
<dbReference type="EMBL" id="QGLP01000005">
    <property type="protein sequence ID" value="PXZ04401.1"/>
    <property type="molecule type" value="Genomic_DNA"/>
</dbReference>
<keyword evidence="3 5" id="KW-1133">Transmembrane helix</keyword>
<keyword evidence="2 5" id="KW-0812">Transmembrane</keyword>
<evidence type="ECO:0000256" key="2">
    <source>
        <dbReference type="ARBA" id="ARBA00022692"/>
    </source>
</evidence>
<organism evidence="7 8">
    <name type="scientific">Gilliamella apicola</name>
    <dbReference type="NCBI Taxonomy" id="1196095"/>
    <lineage>
        <taxon>Bacteria</taxon>
        <taxon>Pseudomonadati</taxon>
        <taxon>Pseudomonadota</taxon>
        <taxon>Gammaproteobacteria</taxon>
        <taxon>Orbales</taxon>
        <taxon>Orbaceae</taxon>
        <taxon>Gilliamella</taxon>
    </lineage>
</organism>
<accession>A0A2V4DZN9</accession>